<evidence type="ECO:0000313" key="1">
    <source>
        <dbReference type="EMBL" id="OGY32595.1"/>
    </source>
</evidence>
<proteinExistence type="predicted"/>
<gene>
    <name evidence="1" type="ORF">A3A61_03725</name>
</gene>
<protein>
    <submittedName>
        <fullName evidence="1">Uncharacterized protein</fullName>
    </submittedName>
</protein>
<dbReference type="AlphaFoldDB" id="A0A1G1WXZ9"/>
<dbReference type="Proteomes" id="UP000177718">
    <property type="component" value="Unassembled WGS sequence"/>
</dbReference>
<sequence length="104" mass="11474">MSTSTGGLIDLWEQTHRGRNAVCRETQMVEDRLGQIQRDMSPLFQDLIQFPGPHSRGSGLELGLLLAEEASLVSCHNLLVATRVALEVLGEELRLCLMAVFLPS</sequence>
<reference evidence="1 2" key="1">
    <citation type="journal article" date="2016" name="Nat. Commun.">
        <title>Thousands of microbial genomes shed light on interconnected biogeochemical processes in an aquifer system.</title>
        <authorList>
            <person name="Anantharaman K."/>
            <person name="Brown C.T."/>
            <person name="Hug L.A."/>
            <person name="Sharon I."/>
            <person name="Castelle C.J."/>
            <person name="Probst A.J."/>
            <person name="Thomas B.C."/>
            <person name="Singh A."/>
            <person name="Wilkins M.J."/>
            <person name="Karaoz U."/>
            <person name="Brodie E.L."/>
            <person name="Williams K.H."/>
            <person name="Hubbard S.S."/>
            <person name="Banfield J.F."/>
        </authorList>
    </citation>
    <scope>NUCLEOTIDE SEQUENCE [LARGE SCALE GENOMIC DNA]</scope>
</reference>
<dbReference type="EMBL" id="MHDB01000009">
    <property type="protein sequence ID" value="OGY32595.1"/>
    <property type="molecule type" value="Genomic_DNA"/>
</dbReference>
<organism evidence="1 2">
    <name type="scientific">Candidatus Woykebacteria bacterium RIFCSPLOWO2_01_FULL_43_14</name>
    <dbReference type="NCBI Taxonomy" id="1802605"/>
    <lineage>
        <taxon>Bacteria</taxon>
        <taxon>Candidatus Woykeibacteriota</taxon>
    </lineage>
</organism>
<dbReference type="STRING" id="1802605.A3A61_03725"/>
<name>A0A1G1WXZ9_9BACT</name>
<accession>A0A1G1WXZ9</accession>
<evidence type="ECO:0000313" key="2">
    <source>
        <dbReference type="Proteomes" id="UP000177718"/>
    </source>
</evidence>
<comment type="caution">
    <text evidence="1">The sequence shown here is derived from an EMBL/GenBank/DDBJ whole genome shotgun (WGS) entry which is preliminary data.</text>
</comment>